<protein>
    <recommendedName>
        <fullName evidence="14">Shugoshin</fullName>
    </recommendedName>
</protein>
<feature type="region of interest" description="Disordered" evidence="9">
    <location>
        <begin position="133"/>
        <end position="227"/>
    </location>
</feature>
<keyword evidence="6" id="KW-0175">Coiled coil</keyword>
<feature type="domain" description="Shugoshin C-terminal" evidence="10">
    <location>
        <begin position="485"/>
        <end position="503"/>
    </location>
</feature>
<accession>A0AAD7QPM5</accession>
<dbReference type="InterPro" id="IPR011516">
    <property type="entry name" value="Shugoshin_N"/>
</dbReference>
<feature type="compositionally biased region" description="Polar residues" evidence="9">
    <location>
        <begin position="600"/>
        <end position="611"/>
    </location>
</feature>
<evidence type="ECO:0000256" key="3">
    <source>
        <dbReference type="ARBA" id="ARBA00022454"/>
    </source>
</evidence>
<feature type="compositionally biased region" description="Polar residues" evidence="9">
    <location>
        <begin position="166"/>
        <end position="175"/>
    </location>
</feature>
<keyword evidence="4" id="KW-0132">Cell division</keyword>
<comment type="subcellular location">
    <subcellularLocation>
        <location evidence="1">Chromosome</location>
        <location evidence="1">Centromere</location>
    </subcellularLocation>
</comment>
<evidence type="ECO:0008006" key="14">
    <source>
        <dbReference type="Google" id="ProtNLM"/>
    </source>
</evidence>
<keyword evidence="13" id="KW-1185">Reference proteome</keyword>
<dbReference type="GO" id="GO:0005634">
    <property type="term" value="C:nucleus"/>
    <property type="evidence" value="ECO:0007669"/>
    <property type="project" value="InterPro"/>
</dbReference>
<feature type="compositionally biased region" description="Basic and acidic residues" evidence="9">
    <location>
        <begin position="520"/>
        <end position="529"/>
    </location>
</feature>
<dbReference type="GO" id="GO:0045132">
    <property type="term" value="P:meiotic chromosome segregation"/>
    <property type="evidence" value="ECO:0007669"/>
    <property type="project" value="InterPro"/>
</dbReference>
<keyword evidence="7" id="KW-0131">Cell cycle</keyword>
<evidence type="ECO:0000259" key="11">
    <source>
        <dbReference type="Pfam" id="PF07558"/>
    </source>
</evidence>
<dbReference type="AlphaFoldDB" id="A0AAD7QPM5"/>
<dbReference type="GO" id="GO:0000779">
    <property type="term" value="C:condensed chromosome, centromeric region"/>
    <property type="evidence" value="ECO:0007669"/>
    <property type="project" value="UniProtKB-ARBA"/>
</dbReference>
<feature type="compositionally biased region" description="Pro residues" evidence="9">
    <location>
        <begin position="284"/>
        <end position="295"/>
    </location>
</feature>
<dbReference type="GO" id="GO:0051301">
    <property type="term" value="P:cell division"/>
    <property type="evidence" value="ECO:0007669"/>
    <property type="project" value="UniProtKB-KW"/>
</dbReference>
<evidence type="ECO:0000256" key="6">
    <source>
        <dbReference type="ARBA" id="ARBA00023054"/>
    </source>
</evidence>
<feature type="compositionally biased region" description="Low complexity" evidence="9">
    <location>
        <begin position="197"/>
        <end position="209"/>
    </location>
</feature>
<keyword evidence="5" id="KW-0159">Chromosome partition</keyword>
<feature type="region of interest" description="Disordered" evidence="9">
    <location>
        <begin position="598"/>
        <end position="622"/>
    </location>
</feature>
<dbReference type="GeneID" id="80883106"/>
<dbReference type="RefSeq" id="XP_056042509.1">
    <property type="nucleotide sequence ID" value="XM_056187940.1"/>
</dbReference>
<comment type="caution">
    <text evidence="12">The sequence shown here is derived from an EMBL/GenBank/DDBJ whole genome shotgun (WGS) entry which is preliminary data.</text>
</comment>
<feature type="region of interest" description="Disordered" evidence="9">
    <location>
        <begin position="636"/>
        <end position="699"/>
    </location>
</feature>
<evidence type="ECO:0000256" key="4">
    <source>
        <dbReference type="ARBA" id="ARBA00022618"/>
    </source>
</evidence>
<comment type="similarity">
    <text evidence="2">Belongs to the shugoshin family.</text>
</comment>
<dbReference type="Proteomes" id="UP001217417">
    <property type="component" value="Unassembled WGS sequence"/>
</dbReference>
<evidence type="ECO:0000256" key="5">
    <source>
        <dbReference type="ARBA" id="ARBA00022829"/>
    </source>
</evidence>
<feature type="compositionally biased region" description="Basic and acidic residues" evidence="9">
    <location>
        <begin position="349"/>
        <end position="361"/>
    </location>
</feature>
<dbReference type="Pfam" id="PF07558">
    <property type="entry name" value="Shugoshin_N"/>
    <property type="match status" value="1"/>
</dbReference>
<evidence type="ECO:0000259" key="10">
    <source>
        <dbReference type="Pfam" id="PF07557"/>
    </source>
</evidence>
<dbReference type="Pfam" id="PF07557">
    <property type="entry name" value="Shugoshin_C"/>
    <property type="match status" value="1"/>
</dbReference>
<evidence type="ECO:0000256" key="9">
    <source>
        <dbReference type="SAM" id="MobiDB-lite"/>
    </source>
</evidence>
<gene>
    <name evidence="12" type="ORF">POJ06DRAFT_255848</name>
</gene>
<evidence type="ECO:0000256" key="1">
    <source>
        <dbReference type="ARBA" id="ARBA00004584"/>
    </source>
</evidence>
<name>A0AAD7QPM5_9ASCO</name>
<keyword evidence="3" id="KW-0158">Chromosome</keyword>
<feature type="compositionally biased region" description="Basic and acidic residues" evidence="9">
    <location>
        <begin position="394"/>
        <end position="426"/>
    </location>
</feature>
<feature type="compositionally biased region" description="Low complexity" evidence="9">
    <location>
        <begin position="335"/>
        <end position="347"/>
    </location>
</feature>
<evidence type="ECO:0000313" key="12">
    <source>
        <dbReference type="EMBL" id="KAJ8099059.1"/>
    </source>
</evidence>
<feature type="domain" description="Shugoshin N-terminal coiled-coil" evidence="11">
    <location>
        <begin position="16"/>
        <end position="60"/>
    </location>
</feature>
<evidence type="ECO:0000256" key="8">
    <source>
        <dbReference type="ARBA" id="ARBA00023328"/>
    </source>
</evidence>
<evidence type="ECO:0000256" key="2">
    <source>
        <dbReference type="ARBA" id="ARBA00010845"/>
    </source>
</evidence>
<reference evidence="12" key="1">
    <citation type="submission" date="2023-03" db="EMBL/GenBank/DDBJ databases">
        <title>Near-Complete genome sequence of Lipomyces tetrasporous NRRL Y-64009, an oleaginous yeast capable of growing on lignocellulosic hydrolysates.</title>
        <authorList>
            <consortium name="Lawrence Berkeley National Laboratory"/>
            <person name="Jagtap S.S."/>
            <person name="Liu J.-J."/>
            <person name="Walukiewicz H.E."/>
            <person name="Pangilinan J."/>
            <person name="Lipzen A."/>
            <person name="Ahrendt S."/>
            <person name="Koriabine M."/>
            <person name="Cobaugh K."/>
            <person name="Salamov A."/>
            <person name="Yoshinaga Y."/>
            <person name="Ng V."/>
            <person name="Daum C."/>
            <person name="Grigoriev I.V."/>
            <person name="Slininger P.J."/>
            <person name="Dien B.S."/>
            <person name="Jin Y.-S."/>
            <person name="Rao C.V."/>
        </authorList>
    </citation>
    <scope>NUCLEOTIDE SEQUENCE</scope>
    <source>
        <strain evidence="12">NRRL Y-64009</strain>
    </source>
</reference>
<dbReference type="EMBL" id="JARPMG010000007">
    <property type="protein sequence ID" value="KAJ8099059.1"/>
    <property type="molecule type" value="Genomic_DNA"/>
</dbReference>
<dbReference type="InterPro" id="IPR011515">
    <property type="entry name" value="Shugoshin_C"/>
</dbReference>
<feature type="region of interest" description="Disordered" evidence="9">
    <location>
        <begin position="520"/>
        <end position="544"/>
    </location>
</feature>
<keyword evidence="8" id="KW-0137">Centromere</keyword>
<evidence type="ECO:0000256" key="7">
    <source>
        <dbReference type="ARBA" id="ARBA00023306"/>
    </source>
</evidence>
<feature type="region of interest" description="Disordered" evidence="9">
    <location>
        <begin position="281"/>
        <end position="487"/>
    </location>
</feature>
<organism evidence="12 13">
    <name type="scientific">Lipomyces tetrasporus</name>
    <dbReference type="NCBI Taxonomy" id="54092"/>
    <lineage>
        <taxon>Eukaryota</taxon>
        <taxon>Fungi</taxon>
        <taxon>Dikarya</taxon>
        <taxon>Ascomycota</taxon>
        <taxon>Saccharomycotina</taxon>
        <taxon>Lipomycetes</taxon>
        <taxon>Lipomycetales</taxon>
        <taxon>Lipomycetaceae</taxon>
        <taxon>Lipomyces</taxon>
    </lineage>
</organism>
<evidence type="ECO:0000313" key="13">
    <source>
        <dbReference type="Proteomes" id="UP001217417"/>
    </source>
</evidence>
<proteinExistence type="inferred from homology"/>
<sequence>MAKLVEHVPTETVDSVKRRFLRQNRELARVNSSHSTRIGNLESKIASLISENLELRQQIITLEHSREQWITRKCSDVRMKVQLKVKEIEELLDAFEMSAKDAIYASPDGASDSSSGRRDSLDSIVGVPASAIHVSTRKKSSPKGIVMSPPAYPDLDEGGVDGPQVSYETCANRPQSPQPKEAHRFAPEELSAEEIPESPSEPSDSVPLPNIVSGTDTVRPRRRRRDSLQEMDIVSMVKTQNANYKAKLLQRVSAPVLDDEQENKFVDSQMVVDDGVELVALPENVPPSGPEPVPVSVPETKRSEVKTTATKRRLPMSANNSASDTVDKSTKPAPSSRLSSRRSSVSRENLPESKSAQETRELSPPPATRRASRRSSIYREPVRDTAVQLSVPSDEARMTLGENDKNTIVSKDNKSMEKAVKSERRALQPVDVNLESDASNAGVKKYTKPTPVREIEVKQAEPAGPNAEDERQVSTSPDGGRRTVRARKSVNYALPSLRVKMRRDQDQLVDAIVVPDQVEDKLEPEKNGEPRLTPAVEVKVKQEDTDELKTVDYLSTIPDASRSAAAGLDGDKQKWRNTTLPNLLDAVKLEPTDDKPVSEFQFQMPSVSAKTTRGPASLGVPPHKIREDIFDFAADDVDTSKARRKSGIPASASRIGIAQRVDGGSASGKRRPNRQAGVDEDGRGNKTTTATKRRLSMVA</sequence>